<feature type="domain" description="STAS" evidence="1">
    <location>
        <begin position="218"/>
        <end position="296"/>
    </location>
</feature>
<evidence type="ECO:0000313" key="4">
    <source>
        <dbReference type="Proteomes" id="UP000289954"/>
    </source>
</evidence>
<gene>
    <name evidence="3" type="ORF">CBZ_08850</name>
</gene>
<dbReference type="SMART" id="SM01012">
    <property type="entry name" value="ANTAR"/>
    <property type="match status" value="1"/>
</dbReference>
<dbReference type="AlphaFoldDB" id="A0A402DNX8"/>
<organism evidence="3 4">
    <name type="scientific">Cellulomonas biazotea</name>
    <dbReference type="NCBI Taxonomy" id="1709"/>
    <lineage>
        <taxon>Bacteria</taxon>
        <taxon>Bacillati</taxon>
        <taxon>Actinomycetota</taxon>
        <taxon>Actinomycetes</taxon>
        <taxon>Micrococcales</taxon>
        <taxon>Cellulomonadaceae</taxon>
        <taxon>Cellulomonas</taxon>
    </lineage>
</organism>
<dbReference type="Gene3D" id="3.30.450.20">
    <property type="entry name" value="PAS domain"/>
    <property type="match status" value="1"/>
</dbReference>
<evidence type="ECO:0008006" key="5">
    <source>
        <dbReference type="Google" id="ProtNLM"/>
    </source>
</evidence>
<dbReference type="Pfam" id="PF03861">
    <property type="entry name" value="ANTAR"/>
    <property type="match status" value="1"/>
</dbReference>
<dbReference type="PROSITE" id="PS50921">
    <property type="entry name" value="ANTAR"/>
    <property type="match status" value="1"/>
</dbReference>
<dbReference type="InterPro" id="IPR036388">
    <property type="entry name" value="WH-like_DNA-bd_sf"/>
</dbReference>
<name>A0A402DNX8_9CELL</name>
<feature type="domain" description="ANTAR" evidence="2">
    <location>
        <begin position="115"/>
        <end position="176"/>
    </location>
</feature>
<accession>A0A402DNX8</accession>
<dbReference type="GO" id="GO:0003723">
    <property type="term" value="F:RNA binding"/>
    <property type="evidence" value="ECO:0007669"/>
    <property type="project" value="InterPro"/>
</dbReference>
<dbReference type="InterPro" id="IPR035965">
    <property type="entry name" value="PAS-like_dom_sf"/>
</dbReference>
<dbReference type="PROSITE" id="PS50801">
    <property type="entry name" value="STAS"/>
    <property type="match status" value="1"/>
</dbReference>
<proteinExistence type="predicted"/>
<dbReference type="InterPro" id="IPR036513">
    <property type="entry name" value="STAS_dom_sf"/>
</dbReference>
<keyword evidence="4" id="KW-1185">Reference proteome</keyword>
<dbReference type="InterPro" id="IPR011006">
    <property type="entry name" value="CheY-like_superfamily"/>
</dbReference>
<comment type="caution">
    <text evidence="3">The sequence shown here is derived from an EMBL/GenBank/DDBJ whole genome shotgun (WGS) entry which is preliminary data.</text>
</comment>
<dbReference type="Gene3D" id="3.30.750.24">
    <property type="entry name" value="STAS domain"/>
    <property type="match status" value="1"/>
</dbReference>
<dbReference type="InterPro" id="IPR002645">
    <property type="entry name" value="STAS_dom"/>
</dbReference>
<dbReference type="SUPFAM" id="SSF55785">
    <property type="entry name" value="PYP-like sensor domain (PAS domain)"/>
    <property type="match status" value="1"/>
</dbReference>
<dbReference type="SUPFAM" id="SSF52091">
    <property type="entry name" value="SpoIIaa-like"/>
    <property type="match status" value="1"/>
</dbReference>
<dbReference type="Proteomes" id="UP000289954">
    <property type="component" value="Unassembled WGS sequence"/>
</dbReference>
<dbReference type="InterPro" id="IPR005561">
    <property type="entry name" value="ANTAR"/>
</dbReference>
<reference evidence="3 4" key="1">
    <citation type="submission" date="2019-01" db="EMBL/GenBank/DDBJ databases">
        <title>Draft genome sequence of Cellulomonas takizawaensis strain TKZ-21.</title>
        <authorList>
            <person name="Yamamura H."/>
            <person name="Hayashi T."/>
            <person name="Hamada M."/>
            <person name="Serisawa Y."/>
            <person name="Matsuyama K."/>
            <person name="Nakagawa Y."/>
            <person name="Otoguro M."/>
            <person name="Yanagida F."/>
            <person name="Hayakawa M."/>
        </authorList>
    </citation>
    <scope>NUCLEOTIDE SEQUENCE [LARGE SCALE GENOMIC DNA]</scope>
    <source>
        <strain evidence="3 4">NBRC12680</strain>
    </source>
</reference>
<dbReference type="InterPro" id="IPR013655">
    <property type="entry name" value="PAS_fold_3"/>
</dbReference>
<dbReference type="Pfam" id="PF08447">
    <property type="entry name" value="PAS_3"/>
    <property type="match status" value="1"/>
</dbReference>
<dbReference type="Gene3D" id="1.10.10.10">
    <property type="entry name" value="Winged helix-like DNA-binding domain superfamily/Winged helix DNA-binding domain"/>
    <property type="match status" value="1"/>
</dbReference>
<evidence type="ECO:0000259" key="1">
    <source>
        <dbReference type="PROSITE" id="PS50801"/>
    </source>
</evidence>
<protein>
    <recommendedName>
        <fullName evidence="5">STAS domain-containing protein</fullName>
    </recommendedName>
</protein>
<sequence>MHNQTAAQVGQYQFPAGGDRWRWSDDMFAIHGMGPGDVVPTRDLFLRHVHPQHRDRVAAALEACEQQGATLGEHYTLVDLAGQERTVTISGARERRADHDVVSGFLVDVSASQQETVASAVNTQLHQALESHAVIDQAKGVLMLVYGIDGDAAFELLRWSSQQRNVRLLALAERLVAAVESAGGLSPVWRAKLDELFFQSLGAEPVPLAAPSGGPDALVLSTRVVGGVPVVAVRGPVDLATAGALSGAVAAVSAEARHAGRLVVDLREATHVGSAGVSVLTSLDRRLRTHGTVVRVFVTSDSSLLLASGHGLEVSVVDPMGSVSALS</sequence>
<dbReference type="Pfam" id="PF01740">
    <property type="entry name" value="STAS"/>
    <property type="match status" value="1"/>
</dbReference>
<evidence type="ECO:0000313" key="3">
    <source>
        <dbReference type="EMBL" id="GCE75829.1"/>
    </source>
</evidence>
<dbReference type="SUPFAM" id="SSF52172">
    <property type="entry name" value="CheY-like"/>
    <property type="match status" value="1"/>
</dbReference>
<evidence type="ECO:0000259" key="2">
    <source>
        <dbReference type="PROSITE" id="PS50921"/>
    </source>
</evidence>
<dbReference type="EMBL" id="BIMR01000050">
    <property type="protein sequence ID" value="GCE75829.1"/>
    <property type="molecule type" value="Genomic_DNA"/>
</dbReference>
<dbReference type="RefSeq" id="WP_130780432.1">
    <property type="nucleotide sequence ID" value="NZ_BIMR01000050.1"/>
</dbReference>
<dbReference type="OrthoDB" id="3787288at2"/>